<feature type="domain" description="GRIP" evidence="6">
    <location>
        <begin position="387"/>
        <end position="438"/>
    </location>
</feature>
<dbReference type="GO" id="GO:0006888">
    <property type="term" value="P:endoplasmic reticulum to Golgi vesicle-mediated transport"/>
    <property type="evidence" value="ECO:0007669"/>
    <property type="project" value="TreeGrafter"/>
</dbReference>
<keyword evidence="8" id="KW-1185">Reference proteome</keyword>
<feature type="compositionally biased region" description="Low complexity" evidence="5">
    <location>
        <begin position="10"/>
        <end position="19"/>
    </location>
</feature>
<dbReference type="GO" id="GO:0005794">
    <property type="term" value="C:Golgi apparatus"/>
    <property type="evidence" value="ECO:0007669"/>
    <property type="project" value="UniProtKB-SubCell"/>
</dbReference>
<dbReference type="Proteomes" id="UP000031516">
    <property type="component" value="Unassembled WGS sequence"/>
</dbReference>
<comment type="caution">
    <text evidence="7">The sequence shown here is derived from an EMBL/GenBank/DDBJ whole genome shotgun (WGS) entry which is preliminary data.</text>
</comment>
<evidence type="ECO:0000259" key="6">
    <source>
        <dbReference type="PROSITE" id="PS50913"/>
    </source>
</evidence>
<gene>
    <name evidence="7" type="ORF">KLDO_g1889</name>
</gene>
<dbReference type="GO" id="GO:0031267">
    <property type="term" value="F:small GTPase binding"/>
    <property type="evidence" value="ECO:0007669"/>
    <property type="project" value="TreeGrafter"/>
</dbReference>
<dbReference type="InterPro" id="IPR000237">
    <property type="entry name" value="GRIP_dom"/>
</dbReference>
<feature type="compositionally biased region" description="Basic and acidic residues" evidence="5">
    <location>
        <begin position="74"/>
        <end position="83"/>
    </location>
</feature>
<dbReference type="Pfam" id="PF10375">
    <property type="entry name" value="GRAB"/>
    <property type="match status" value="1"/>
</dbReference>
<dbReference type="SUPFAM" id="SSF90257">
    <property type="entry name" value="Myosin rod fragments"/>
    <property type="match status" value="1"/>
</dbReference>
<organism evidence="7 8">
    <name type="scientific">Kluyveromyces dobzhanskii CBS 2104</name>
    <dbReference type="NCBI Taxonomy" id="1427455"/>
    <lineage>
        <taxon>Eukaryota</taxon>
        <taxon>Fungi</taxon>
        <taxon>Dikarya</taxon>
        <taxon>Ascomycota</taxon>
        <taxon>Saccharomycotina</taxon>
        <taxon>Saccharomycetes</taxon>
        <taxon>Saccharomycetales</taxon>
        <taxon>Saccharomycetaceae</taxon>
        <taxon>Kluyveromyces</taxon>
    </lineage>
</organism>
<reference evidence="7 8" key="1">
    <citation type="submission" date="2014-03" db="EMBL/GenBank/DDBJ databases">
        <title>The genome of Kluyveromyces dobzhanskii.</title>
        <authorList>
            <person name="Nystedt B."/>
            <person name="Astrom S."/>
        </authorList>
    </citation>
    <scope>NUCLEOTIDE SEQUENCE [LARGE SCALE GENOMIC DNA]</scope>
    <source>
        <strain evidence="7 8">CBS 2104</strain>
    </source>
</reference>
<keyword evidence="2" id="KW-0333">Golgi apparatus</keyword>
<dbReference type="PANTHER" id="PTHR18921">
    <property type="entry name" value="MYOSIN HEAVY CHAIN - RELATED"/>
    <property type="match status" value="1"/>
</dbReference>
<feature type="coiled-coil region" evidence="4">
    <location>
        <begin position="110"/>
        <end position="344"/>
    </location>
</feature>
<dbReference type="EMBL" id="CCBQ010000026">
    <property type="protein sequence ID" value="CDO93593.1"/>
    <property type="molecule type" value="Genomic_DNA"/>
</dbReference>
<dbReference type="Gene3D" id="1.10.287.1490">
    <property type="match status" value="1"/>
</dbReference>
<dbReference type="PANTHER" id="PTHR18921:SF2">
    <property type="entry name" value="THYROID RECEPTOR-INTERACTING PROTEIN 11"/>
    <property type="match status" value="1"/>
</dbReference>
<evidence type="ECO:0000256" key="1">
    <source>
        <dbReference type="ARBA" id="ARBA00004555"/>
    </source>
</evidence>
<evidence type="ECO:0000256" key="5">
    <source>
        <dbReference type="SAM" id="MobiDB-lite"/>
    </source>
</evidence>
<feature type="region of interest" description="Disordered" evidence="5">
    <location>
        <begin position="1"/>
        <end position="83"/>
    </location>
</feature>
<evidence type="ECO:0000313" key="7">
    <source>
        <dbReference type="EMBL" id="CDO93593.1"/>
    </source>
</evidence>
<dbReference type="PROSITE" id="PS50913">
    <property type="entry name" value="GRIP"/>
    <property type="match status" value="1"/>
</dbReference>
<evidence type="ECO:0000256" key="4">
    <source>
        <dbReference type="SAM" id="Coils"/>
    </source>
</evidence>
<dbReference type="InterPro" id="IPR019459">
    <property type="entry name" value="GRAB"/>
</dbReference>
<accession>A0A0A8L5W1</accession>
<keyword evidence="3 4" id="KW-0175">Coiled coil</keyword>
<protein>
    <submittedName>
        <fullName evidence="7">WGS project CCBQ000000000 data, contig 00104</fullName>
    </submittedName>
</protein>
<dbReference type="OrthoDB" id="425925at2759"/>
<evidence type="ECO:0000256" key="2">
    <source>
        <dbReference type="ARBA" id="ARBA00023034"/>
    </source>
</evidence>
<sequence length="467" mass="53167">MAKNKKKGSSNKAKSAGSEKATKAPEPAQVEKASSSETTPAIVLDEITNANDSSEQLDIVEVDDGKVEPNSMEDELKDKRPVEAKEVNISENTNTDVGKELSDITTQNDVERVREERDQYELKYNTLLSKISSMKTVFSQMKQAQQELEDTREQLNEYENQNINLKQRLNASDSEIKENKQTISTLNEEIVNLNKECENLSNECTAFKHTIKGLESSLHEASNQQTDAVSTLNSEIRSLKSQIESLEIIINNEKQDKRDLEEQISDYKQQLEQNSETKKQLGSLISDLEKQLSEKNTAIETISKQRSTEVDQLSEKITLLSKSNEEKSSELDKLREKVQDMNEDVALKAKFEQEAKERVLQIGKLRHEAIILNEHLTKALAMLKRNNDSESVDKELISNLFISFVTIPRGDPKKFEVLELISSFLNWDTDKNTQAGIIQNPNHTHTESRTQNFVSLWTEFLEKESEK</sequence>
<comment type="subcellular location">
    <subcellularLocation>
        <location evidence="1">Golgi apparatus</location>
    </subcellularLocation>
</comment>
<evidence type="ECO:0000256" key="3">
    <source>
        <dbReference type="ARBA" id="ARBA00023054"/>
    </source>
</evidence>
<name>A0A0A8L5W1_9SACH</name>
<proteinExistence type="predicted"/>
<dbReference type="AlphaFoldDB" id="A0A0A8L5W1"/>
<dbReference type="GO" id="GO:0007030">
    <property type="term" value="P:Golgi organization"/>
    <property type="evidence" value="ECO:0007669"/>
    <property type="project" value="TreeGrafter"/>
</dbReference>
<evidence type="ECO:0000313" key="8">
    <source>
        <dbReference type="Proteomes" id="UP000031516"/>
    </source>
</evidence>